<dbReference type="GO" id="GO:0008053">
    <property type="term" value="P:mitochondrial fusion"/>
    <property type="evidence" value="ECO:0007669"/>
    <property type="project" value="TreeGrafter"/>
</dbReference>
<feature type="domain" description="Dynamin N-terminal" evidence="6">
    <location>
        <begin position="172"/>
        <end position="329"/>
    </location>
</feature>
<proteinExistence type="predicted"/>
<comment type="caution">
    <text evidence="7">The sequence shown here is derived from an EMBL/GenBank/DDBJ whole genome shotgun (WGS) entry which is preliminary data.</text>
</comment>
<dbReference type="PANTHER" id="PTHR10465">
    <property type="entry name" value="TRANSMEMBRANE GTPASE FZO1"/>
    <property type="match status" value="1"/>
</dbReference>
<reference evidence="7 8" key="1">
    <citation type="submission" date="2017-05" db="EMBL/GenBank/DDBJ databases">
        <title>Functional genome analysis of Paenibacillus pasadenensis strain R16: insights on endophytic life style and antifungal activity.</title>
        <authorList>
            <person name="Passera A."/>
            <person name="Marcolungo L."/>
            <person name="Casati P."/>
            <person name="Brasca M."/>
            <person name="Quaglino F."/>
            <person name="Delledonne M."/>
        </authorList>
    </citation>
    <scope>NUCLEOTIDE SEQUENCE [LARGE SCALE GENOMIC DNA]</scope>
    <source>
        <strain evidence="7 8">R16</strain>
    </source>
</reference>
<evidence type="ECO:0000256" key="1">
    <source>
        <dbReference type="ARBA" id="ARBA00004370"/>
    </source>
</evidence>
<evidence type="ECO:0000313" key="8">
    <source>
        <dbReference type="Proteomes" id="UP000234789"/>
    </source>
</evidence>
<accession>A0A2N5N8Z5</accession>
<keyword evidence="2" id="KW-0547">Nucleotide-binding</keyword>
<dbReference type="OrthoDB" id="9816479at2"/>
<evidence type="ECO:0000313" key="7">
    <source>
        <dbReference type="EMBL" id="PLT46799.1"/>
    </source>
</evidence>
<evidence type="ECO:0000256" key="5">
    <source>
        <dbReference type="ARBA" id="ARBA00023136"/>
    </source>
</evidence>
<evidence type="ECO:0000259" key="6">
    <source>
        <dbReference type="Pfam" id="PF00350"/>
    </source>
</evidence>
<dbReference type="InterPro" id="IPR045063">
    <property type="entry name" value="Dynamin_N"/>
</dbReference>
<dbReference type="Proteomes" id="UP000234789">
    <property type="component" value="Unassembled WGS sequence"/>
</dbReference>
<dbReference type="InterPro" id="IPR027417">
    <property type="entry name" value="P-loop_NTPase"/>
</dbReference>
<sequence>MEINLRNNFITSHSLISHPLKRAKKKTRIQYYVILEYLVNRCAGFAEYSKARLSQYHAMLIGDESALVLTDGNRERMIRSMVNDWLRPWMWKYRFWLMCDIALIAADKNAIEKALKILMGYLNKRQSAAIGNLVSALFTDETIPQKLLFAEGLIHQFRLNRRFVAQQEIRILITANMSAGKSTLINALIGKQVARTSQEACTANLCYLFNKPVEDGSIHLLGPRLNLYAAYDDLMNAGRAGSSEIASFFRSFVHSDSPSRICLIDTPGVNSAINREHGERTRSALREEHYDKLIYVLNANQLGTDEEIRYLKYVSEYVPKDKVIFVLNKLDNFKSADDSIASSIEGVRNDLLHLGFEEPVICPLSAYFALLLKMKMYGEAMTEDEQDAYDYYVKKFSRAEYDLSVYLPKSSAQVQAAEDKQSALAVSSGLYGLENILYGGKTDEKSIREIQSI</sequence>
<keyword evidence="8" id="KW-1185">Reference proteome</keyword>
<organism evidence="7 8">
    <name type="scientific">Paenibacillus pasadenensis</name>
    <dbReference type="NCBI Taxonomy" id="217090"/>
    <lineage>
        <taxon>Bacteria</taxon>
        <taxon>Bacillati</taxon>
        <taxon>Bacillota</taxon>
        <taxon>Bacilli</taxon>
        <taxon>Bacillales</taxon>
        <taxon>Paenibacillaceae</taxon>
        <taxon>Paenibacillus</taxon>
    </lineage>
</organism>
<keyword evidence="3" id="KW-0378">Hydrolase</keyword>
<evidence type="ECO:0000256" key="2">
    <source>
        <dbReference type="ARBA" id="ARBA00022741"/>
    </source>
</evidence>
<dbReference type="GO" id="GO:0005525">
    <property type="term" value="F:GTP binding"/>
    <property type="evidence" value="ECO:0007669"/>
    <property type="project" value="UniProtKB-KW"/>
</dbReference>
<dbReference type="SUPFAM" id="SSF52540">
    <property type="entry name" value="P-loop containing nucleoside triphosphate hydrolases"/>
    <property type="match status" value="1"/>
</dbReference>
<evidence type="ECO:0000256" key="4">
    <source>
        <dbReference type="ARBA" id="ARBA00023134"/>
    </source>
</evidence>
<keyword evidence="5" id="KW-0472">Membrane</keyword>
<keyword evidence="4" id="KW-0342">GTP-binding</keyword>
<dbReference type="Gene3D" id="3.40.50.300">
    <property type="entry name" value="P-loop containing nucleotide triphosphate hydrolases"/>
    <property type="match status" value="1"/>
</dbReference>
<name>A0A2N5N8Z5_9BACL</name>
<dbReference type="RefSeq" id="WP_084136608.1">
    <property type="nucleotide sequence ID" value="NZ_BIMM01000001.1"/>
</dbReference>
<dbReference type="EMBL" id="NFEZ01000003">
    <property type="protein sequence ID" value="PLT46799.1"/>
    <property type="molecule type" value="Genomic_DNA"/>
</dbReference>
<protein>
    <recommendedName>
        <fullName evidence="6">Dynamin N-terminal domain-containing protein</fullName>
    </recommendedName>
</protein>
<dbReference type="GO" id="GO:0016020">
    <property type="term" value="C:membrane"/>
    <property type="evidence" value="ECO:0007669"/>
    <property type="project" value="UniProtKB-SubCell"/>
</dbReference>
<evidence type="ECO:0000256" key="3">
    <source>
        <dbReference type="ARBA" id="ARBA00022801"/>
    </source>
</evidence>
<gene>
    <name evidence="7" type="ORF">B8V81_1023</name>
</gene>
<dbReference type="AlphaFoldDB" id="A0A2N5N8Z5"/>
<comment type="subcellular location">
    <subcellularLocation>
        <location evidence="1">Membrane</location>
    </subcellularLocation>
</comment>
<dbReference type="Pfam" id="PF00350">
    <property type="entry name" value="Dynamin_N"/>
    <property type="match status" value="1"/>
</dbReference>
<dbReference type="GO" id="GO:0003924">
    <property type="term" value="F:GTPase activity"/>
    <property type="evidence" value="ECO:0007669"/>
    <property type="project" value="InterPro"/>
</dbReference>
<dbReference type="PANTHER" id="PTHR10465:SF0">
    <property type="entry name" value="SARCALUMENIN"/>
    <property type="match status" value="1"/>
</dbReference>
<dbReference type="InterPro" id="IPR027094">
    <property type="entry name" value="Mitofusin_fam"/>
</dbReference>